<name>A0A7N0V8F7_KALFE</name>
<evidence type="ECO:0000256" key="1">
    <source>
        <dbReference type="ARBA" id="ARBA00004123"/>
    </source>
</evidence>
<dbReference type="AlphaFoldDB" id="A0A7N0V8F7"/>
<organism evidence="3 4">
    <name type="scientific">Kalanchoe fedtschenkoi</name>
    <name type="common">Lavender scallops</name>
    <name type="synonym">South American air plant</name>
    <dbReference type="NCBI Taxonomy" id="63787"/>
    <lineage>
        <taxon>Eukaryota</taxon>
        <taxon>Viridiplantae</taxon>
        <taxon>Streptophyta</taxon>
        <taxon>Embryophyta</taxon>
        <taxon>Tracheophyta</taxon>
        <taxon>Spermatophyta</taxon>
        <taxon>Magnoliopsida</taxon>
        <taxon>eudicotyledons</taxon>
        <taxon>Gunneridae</taxon>
        <taxon>Pentapetalae</taxon>
        <taxon>Saxifragales</taxon>
        <taxon>Crassulaceae</taxon>
        <taxon>Kalanchoe</taxon>
    </lineage>
</organism>
<keyword evidence="4" id="KW-1185">Reference proteome</keyword>
<dbReference type="Gramene" id="Kaladp0376s0002.2.v1.1">
    <property type="protein sequence ID" value="Kaladp0376s0002.2.v1.1"/>
    <property type="gene ID" value="Kaladp0376s0002.v1.1"/>
</dbReference>
<comment type="subcellular location">
    <subcellularLocation>
        <location evidence="1">Nucleus</location>
    </subcellularLocation>
</comment>
<dbReference type="InterPro" id="IPR024097">
    <property type="entry name" value="bHLH_ZIP_TF"/>
</dbReference>
<reference evidence="3" key="1">
    <citation type="submission" date="2021-01" db="UniProtKB">
        <authorList>
            <consortium name="EnsemblPlants"/>
        </authorList>
    </citation>
    <scope>IDENTIFICATION</scope>
</reference>
<dbReference type="OMA" id="INNMGPN"/>
<evidence type="ECO:0000313" key="4">
    <source>
        <dbReference type="Proteomes" id="UP000594263"/>
    </source>
</evidence>
<dbReference type="EnsemblPlants" id="Kaladp0376s0002.2.v1.1">
    <property type="protein sequence ID" value="Kaladp0376s0002.2.v1.1"/>
    <property type="gene ID" value="Kaladp0376s0002.v1.1"/>
</dbReference>
<dbReference type="PANTHER" id="PTHR12565:SF312">
    <property type="entry name" value="TRANSCRIPTION FACTOR BHLH74"/>
    <property type="match status" value="1"/>
</dbReference>
<dbReference type="GO" id="GO:0005634">
    <property type="term" value="C:nucleus"/>
    <property type="evidence" value="ECO:0007669"/>
    <property type="project" value="UniProtKB-SubCell"/>
</dbReference>
<evidence type="ECO:0000256" key="2">
    <source>
        <dbReference type="ARBA" id="ARBA00023242"/>
    </source>
</evidence>
<accession>A0A7N0V8F7</accession>
<keyword evidence="2" id="KW-0539">Nucleus</keyword>
<dbReference type="PANTHER" id="PTHR12565">
    <property type="entry name" value="STEROL REGULATORY ELEMENT-BINDING PROTEIN"/>
    <property type="match status" value="1"/>
</dbReference>
<dbReference type="EnsemblPlants" id="Kaladp0376s0002.1.v1.1">
    <property type="protein sequence ID" value="Kaladp0376s0002.1.v1.1"/>
    <property type="gene ID" value="Kaladp0376s0002.v1.1"/>
</dbReference>
<dbReference type="Gramene" id="Kaladp0376s0002.1.v1.1">
    <property type="protein sequence ID" value="Kaladp0376s0002.1.v1.1"/>
    <property type="gene ID" value="Kaladp0376s0002.v1.1"/>
</dbReference>
<protein>
    <submittedName>
        <fullName evidence="3">Uncharacterized protein</fullName>
    </submittedName>
</protein>
<dbReference type="GO" id="GO:0003700">
    <property type="term" value="F:DNA-binding transcription factor activity"/>
    <property type="evidence" value="ECO:0007669"/>
    <property type="project" value="TreeGrafter"/>
</dbReference>
<sequence>MLDEIINYVQSLQQQVEFLSMKLATVNPELNIDLERMLSKDILHSRGDNPVMLGVSPGIRSSHPYPHAMLQSGLQGIPNSSAQYHHMPQNAWNNEFQSLLQMGFSSNPAVDNLGQDGCGKPS</sequence>
<proteinExistence type="predicted"/>
<dbReference type="Proteomes" id="UP000594263">
    <property type="component" value="Unplaced"/>
</dbReference>
<evidence type="ECO:0000313" key="3">
    <source>
        <dbReference type="EnsemblPlants" id="Kaladp0376s0002.2.v1.1"/>
    </source>
</evidence>